<dbReference type="CDD" id="cd01638">
    <property type="entry name" value="CysQ"/>
    <property type="match status" value="1"/>
</dbReference>
<dbReference type="Pfam" id="PF00459">
    <property type="entry name" value="Inositol_P"/>
    <property type="match status" value="1"/>
</dbReference>
<feature type="binding site" evidence="4">
    <location>
        <position position="196"/>
    </location>
    <ligand>
        <name>Mg(2+)</name>
        <dbReference type="ChEBI" id="CHEBI:18420"/>
        <label>1</label>
        <note>catalytic</note>
    </ligand>
</feature>
<dbReference type="PROSITE" id="PS00630">
    <property type="entry name" value="IMP_2"/>
    <property type="match status" value="1"/>
</dbReference>
<gene>
    <name evidence="5" type="ORF">JL811_00960</name>
</gene>
<dbReference type="GO" id="GO:0046854">
    <property type="term" value="P:phosphatidylinositol phosphate biosynthetic process"/>
    <property type="evidence" value="ECO:0007669"/>
    <property type="project" value="InterPro"/>
</dbReference>
<comment type="similarity">
    <text evidence="1">Belongs to the inositol monophosphatase superfamily.</text>
</comment>
<keyword evidence="2 4" id="KW-0479">Metal-binding</keyword>
<accession>A0A8K0V5Y1</accession>
<evidence type="ECO:0000313" key="5">
    <source>
        <dbReference type="EMBL" id="MBL4915776.1"/>
    </source>
</evidence>
<dbReference type="EMBL" id="JAESVN010000001">
    <property type="protein sequence ID" value="MBL4915776.1"/>
    <property type="molecule type" value="Genomic_DNA"/>
</dbReference>
<keyword evidence="6" id="KW-1185">Reference proteome</keyword>
<dbReference type="InterPro" id="IPR000760">
    <property type="entry name" value="Inositol_monophosphatase-like"/>
</dbReference>
<dbReference type="PANTHER" id="PTHR20854">
    <property type="entry name" value="INOSITOL MONOPHOSPHATASE"/>
    <property type="match status" value="1"/>
</dbReference>
<sequence length="261" mass="27477">MAARAAGAVALRYWKGDYAIRDKGLGEGPVTEADLAVDRCLSDILRAARPDYGWLSEESAEHDARGATWRIFVVDPIDGTRAFIAGEESFAISLAVVEDGRVVTGVVYLPARDRLYAAVAGGIATRDGQPVLASAQAGVPGARILTSRANLRPEEWPGGVPDLRTGFRPSLAYRLCLVAEGRYDGMLMLRPTWDWDIAAGALIAERAGAVVTDGAGQGLVFNGSDPRNAGVIAAAPGLHADLMRHRLGPSASGETRKDGAG</sequence>
<dbReference type="GO" id="GO:0008934">
    <property type="term" value="F:inositol monophosphate 1-phosphatase activity"/>
    <property type="evidence" value="ECO:0007669"/>
    <property type="project" value="TreeGrafter"/>
</dbReference>
<feature type="binding site" evidence="4">
    <location>
        <position position="75"/>
    </location>
    <ligand>
        <name>Mg(2+)</name>
        <dbReference type="ChEBI" id="CHEBI:18420"/>
        <label>1</label>
        <note>catalytic</note>
    </ligand>
</feature>
<keyword evidence="3 4" id="KW-0460">Magnesium</keyword>
<evidence type="ECO:0000256" key="4">
    <source>
        <dbReference type="PIRSR" id="PIRSR600760-2"/>
    </source>
</evidence>
<dbReference type="RefSeq" id="WP_202687146.1">
    <property type="nucleotide sequence ID" value="NZ_JAESVN010000001.1"/>
</dbReference>
<dbReference type="Gene3D" id="3.40.190.80">
    <property type="match status" value="1"/>
</dbReference>
<protein>
    <submittedName>
        <fullName evidence="5">3'(2'),5'-bisphosphate nucleotidase CysQ</fullName>
    </submittedName>
</protein>
<evidence type="ECO:0000256" key="1">
    <source>
        <dbReference type="ARBA" id="ARBA00009759"/>
    </source>
</evidence>
<proteinExistence type="inferred from homology"/>
<dbReference type="Gene3D" id="3.30.540.10">
    <property type="entry name" value="Fructose-1,6-Bisphosphatase, subunit A, domain 1"/>
    <property type="match status" value="1"/>
</dbReference>
<feature type="binding site" evidence="4">
    <location>
        <position position="77"/>
    </location>
    <ligand>
        <name>Mg(2+)</name>
        <dbReference type="ChEBI" id="CHEBI:18420"/>
        <label>1</label>
        <note>catalytic</note>
    </ligand>
</feature>
<feature type="binding site" evidence="4">
    <location>
        <position position="57"/>
    </location>
    <ligand>
        <name>Mg(2+)</name>
        <dbReference type="ChEBI" id="CHEBI:18420"/>
        <label>1</label>
        <note>catalytic</note>
    </ligand>
</feature>
<comment type="cofactor">
    <cofactor evidence="4">
        <name>Mg(2+)</name>
        <dbReference type="ChEBI" id="CHEBI:18420"/>
    </cofactor>
</comment>
<organism evidence="5 6">
    <name type="scientific">Szabonella alba</name>
    <dbReference type="NCBI Taxonomy" id="2804194"/>
    <lineage>
        <taxon>Bacteria</taxon>
        <taxon>Pseudomonadati</taxon>
        <taxon>Pseudomonadota</taxon>
        <taxon>Alphaproteobacteria</taxon>
        <taxon>Rhodobacterales</taxon>
        <taxon>Paracoccaceae</taxon>
        <taxon>Szabonella</taxon>
    </lineage>
</organism>
<dbReference type="GO" id="GO:0007165">
    <property type="term" value="P:signal transduction"/>
    <property type="evidence" value="ECO:0007669"/>
    <property type="project" value="TreeGrafter"/>
</dbReference>
<feature type="binding site" evidence="4">
    <location>
        <position position="78"/>
    </location>
    <ligand>
        <name>Mg(2+)</name>
        <dbReference type="ChEBI" id="CHEBI:18420"/>
        <label>1</label>
        <note>catalytic</note>
    </ligand>
</feature>
<dbReference type="SUPFAM" id="SSF56655">
    <property type="entry name" value="Carbohydrate phosphatase"/>
    <property type="match status" value="1"/>
</dbReference>
<dbReference type="PRINTS" id="PR00377">
    <property type="entry name" value="IMPHPHTASES"/>
</dbReference>
<dbReference type="Proteomes" id="UP000648908">
    <property type="component" value="Unassembled WGS sequence"/>
</dbReference>
<dbReference type="InterPro" id="IPR020550">
    <property type="entry name" value="Inositol_monophosphatase_CS"/>
</dbReference>
<evidence type="ECO:0000313" key="6">
    <source>
        <dbReference type="Proteomes" id="UP000648908"/>
    </source>
</evidence>
<dbReference type="AlphaFoldDB" id="A0A8K0V5Y1"/>
<evidence type="ECO:0000256" key="2">
    <source>
        <dbReference type="ARBA" id="ARBA00022723"/>
    </source>
</evidence>
<reference evidence="5" key="1">
    <citation type="submission" date="2021-01" db="EMBL/GenBank/DDBJ databases">
        <title>Tabrizicola alba sp. nov. a motile alkaliphilic bacterium isolated from a soda lake.</title>
        <authorList>
            <person name="Szuroczki S."/>
            <person name="Abbaszade G."/>
            <person name="Schumann P."/>
            <person name="Toth E."/>
        </authorList>
    </citation>
    <scope>NUCLEOTIDE SEQUENCE</scope>
    <source>
        <strain evidence="5">DMG-N-6</strain>
    </source>
</reference>
<evidence type="ECO:0000256" key="3">
    <source>
        <dbReference type="ARBA" id="ARBA00022842"/>
    </source>
</evidence>
<dbReference type="GO" id="GO:0046872">
    <property type="term" value="F:metal ion binding"/>
    <property type="evidence" value="ECO:0007669"/>
    <property type="project" value="UniProtKB-KW"/>
</dbReference>
<dbReference type="GO" id="GO:0006020">
    <property type="term" value="P:inositol metabolic process"/>
    <property type="evidence" value="ECO:0007669"/>
    <property type="project" value="TreeGrafter"/>
</dbReference>
<comment type="caution">
    <text evidence="5">The sequence shown here is derived from an EMBL/GenBank/DDBJ whole genome shotgun (WGS) entry which is preliminary data.</text>
</comment>
<name>A0A8K0V5Y1_9RHOB</name>
<dbReference type="PANTHER" id="PTHR20854:SF4">
    <property type="entry name" value="INOSITOL-1-MONOPHOSPHATASE-RELATED"/>
    <property type="match status" value="1"/>
</dbReference>